<sequence>MFKEKSREIGVYGEYGIGQSTKWIFNNTRAKIISVDTSLGWVNRIKSEIGPTDRVDLRWTDVGPVGEWGRPISYERRQIFSEYVASIWRHSQKPEMVLIDGRFRVACFLTSILHGSPGTPVFFDDYVNRPHYHIVEEVVQRQTVCGRQALFVVPMEFNRALAQDLCDHFMNVMD</sequence>
<gene>
    <name evidence="1" type="ordered locus">RPE_1104</name>
</gene>
<evidence type="ECO:0000313" key="1">
    <source>
        <dbReference type="EMBL" id="ABJ05057.1"/>
    </source>
</evidence>
<dbReference type="AlphaFoldDB" id="Q07SM7"/>
<dbReference type="KEGG" id="rpe:RPE_1104"/>
<dbReference type="EMBL" id="CP000463">
    <property type="protein sequence ID" value="ABJ05057.1"/>
    <property type="molecule type" value="Genomic_DNA"/>
</dbReference>
<dbReference type="HOGENOM" id="CLU_108867_0_0_5"/>
<proteinExistence type="predicted"/>
<dbReference type="Gene3D" id="3.40.50.150">
    <property type="entry name" value="Vaccinia Virus protein VP39"/>
    <property type="match status" value="1"/>
</dbReference>
<dbReference type="OrthoDB" id="7445868at2"/>
<dbReference type="STRING" id="316055.RPE_1104"/>
<accession>Q07SM7</accession>
<reference evidence="1" key="1">
    <citation type="submission" date="2006-09" db="EMBL/GenBank/DDBJ databases">
        <title>Complete sequence of Rhodopseudomonas palustris BisA53.</title>
        <authorList>
            <consortium name="US DOE Joint Genome Institute"/>
            <person name="Copeland A."/>
            <person name="Lucas S."/>
            <person name="Lapidus A."/>
            <person name="Barry K."/>
            <person name="Detter J.C."/>
            <person name="Glavina del Rio T."/>
            <person name="Hammon N."/>
            <person name="Israni S."/>
            <person name="Dalin E."/>
            <person name="Tice H."/>
            <person name="Pitluck S."/>
            <person name="Chain P."/>
            <person name="Malfatti S."/>
            <person name="Shin M."/>
            <person name="Vergez L."/>
            <person name="Schmutz J."/>
            <person name="Larimer F."/>
            <person name="Land M."/>
            <person name="Hauser L."/>
            <person name="Pelletier D.A."/>
            <person name="Kyrpides N."/>
            <person name="Kim E."/>
            <person name="Harwood C.S."/>
            <person name="Oda Y."/>
            <person name="Richardson P."/>
        </authorList>
    </citation>
    <scope>NUCLEOTIDE SEQUENCE [LARGE SCALE GENOMIC DNA]</scope>
    <source>
        <strain evidence="1">BisA53</strain>
    </source>
</reference>
<name>Q07SM7_RHOP5</name>
<organism evidence="1">
    <name type="scientific">Rhodopseudomonas palustris (strain BisA53)</name>
    <dbReference type="NCBI Taxonomy" id="316055"/>
    <lineage>
        <taxon>Bacteria</taxon>
        <taxon>Pseudomonadati</taxon>
        <taxon>Pseudomonadota</taxon>
        <taxon>Alphaproteobacteria</taxon>
        <taxon>Hyphomicrobiales</taxon>
        <taxon>Nitrobacteraceae</taxon>
        <taxon>Rhodopseudomonas</taxon>
    </lineage>
</organism>
<dbReference type="InterPro" id="IPR029063">
    <property type="entry name" value="SAM-dependent_MTases_sf"/>
</dbReference>
<dbReference type="eggNOG" id="COG3914">
    <property type="taxonomic scope" value="Bacteria"/>
</dbReference>
<protein>
    <submittedName>
        <fullName evidence="1">Uncharacterized protein</fullName>
    </submittedName>
</protein>